<evidence type="ECO:0000313" key="1">
    <source>
        <dbReference type="EMBL" id="SHH36057.1"/>
    </source>
</evidence>
<reference evidence="1 2" key="1">
    <citation type="submission" date="2016-11" db="EMBL/GenBank/DDBJ databases">
        <authorList>
            <person name="Jaros S."/>
            <person name="Januszkiewicz K."/>
            <person name="Wedrychowicz H."/>
        </authorList>
    </citation>
    <scope>NUCLEOTIDE SEQUENCE [LARGE SCALE GENOMIC DNA]</scope>
    <source>
        <strain evidence="1 2">DSM 16917</strain>
    </source>
</reference>
<keyword evidence="2" id="KW-1185">Reference proteome</keyword>
<evidence type="ECO:0000313" key="2">
    <source>
        <dbReference type="Proteomes" id="UP000184268"/>
    </source>
</evidence>
<organism evidence="1 2">
    <name type="scientific">Ferrimonas marina</name>
    <dbReference type="NCBI Taxonomy" id="299255"/>
    <lineage>
        <taxon>Bacteria</taxon>
        <taxon>Pseudomonadati</taxon>
        <taxon>Pseudomonadota</taxon>
        <taxon>Gammaproteobacteria</taxon>
        <taxon>Alteromonadales</taxon>
        <taxon>Ferrimonadaceae</taxon>
        <taxon>Ferrimonas</taxon>
    </lineage>
</organism>
<name>A0A1M5SBU1_9GAMM</name>
<dbReference type="STRING" id="299255.SAMN02745129_1948"/>
<protein>
    <submittedName>
        <fullName evidence="1">Uncharacterized protein</fullName>
    </submittedName>
</protein>
<dbReference type="EMBL" id="FQXG01000002">
    <property type="protein sequence ID" value="SHH36057.1"/>
    <property type="molecule type" value="Genomic_DNA"/>
</dbReference>
<dbReference type="AlphaFoldDB" id="A0A1M5SBU1"/>
<gene>
    <name evidence="1" type="ORF">SAMN02745129_1948</name>
</gene>
<proteinExistence type="predicted"/>
<sequence length="71" mass="7812">MSAMLILSSALVLLPLSPEPVTVDSASLHQQVNQGLQQDREELYHSFESMELGTPLLLAQEQDSDDKESAE</sequence>
<dbReference type="Proteomes" id="UP000184268">
    <property type="component" value="Unassembled WGS sequence"/>
</dbReference>
<accession>A0A1M5SBU1</accession>